<dbReference type="NCBIfam" id="TIGR03062">
    <property type="entry name" value="pip_yhgE_Cterm"/>
    <property type="match status" value="1"/>
</dbReference>
<evidence type="ECO:0000256" key="6">
    <source>
        <dbReference type="SAM" id="Phobius"/>
    </source>
</evidence>
<sequence length="718" mass="74700">MLSLPWLELSRFRRTTLTRLAMVVIMVIPSLYAGLYLASNWDPTGNLDNLPAAVVNLDRGAEKPAPTGADEDAPPEELHAGDELVDTVTEKDAAGFAWETADVETAAEGLADGSYAAVLTIPADFSEKLVSAGGDDPERAELRVATNDANNYVLGQVANTILTGIKAGLNETTTAEYADQIFVGFNDLHDKIAEAADGARDLHDGAGQLHDGTGDMVDGSGQLRDGLDELHTAADTAADGAGTLASGASDLADGTAEARTGSRDLADGAGQVADGTGALSDKAHEIRTKADDFDGRVGDLVDSAGPALDDAADRFEDGRAKVSDDLSARVDALAEDYPDDPRVGELQDALDGLESDLDSAQDAAKDARSRAQGYEDDARELADGVLDAVHEADDQISTLDDGATQVASGARTLRDGIVRLDDGAQQLDDGAGELADGLVQLAEGAGSAADAGGQLADGAVQLDDGAAQLDDGSGELADGLADGVEEIPTFDSADRDVRSDVVALPVDAHKDTLNPVHVYGQGLAAFFIGLALWIGGMITYMVLKAYPHRALASSASSLRVAWSGLVPGLLFGVLQVVVLWTVLAFILDFSVSTWLWTFVFSVVVASSFHAVHHMCVVLFGSIGRLVALVLLMLQIGAAGGTYPVETAPAFFQWISPFLPMTYAVKGLRGMIAGGDTAAVLNAAACLALFGILALAVSTFACAQKRVLRMKDLHPSLTL</sequence>
<reference evidence="8 9" key="1">
    <citation type="journal article" date="2019" name="Int. J. Syst. Evol. Microbiol.">
        <title>The Global Catalogue of Microorganisms (GCM) 10K type strain sequencing project: providing services to taxonomists for standard genome sequencing and annotation.</title>
        <authorList>
            <consortium name="The Broad Institute Genomics Platform"/>
            <consortium name="The Broad Institute Genome Sequencing Center for Infectious Disease"/>
            <person name="Wu L."/>
            <person name="Ma J."/>
        </authorList>
    </citation>
    <scope>NUCLEOTIDE SEQUENCE [LARGE SCALE GENOMIC DNA]</scope>
    <source>
        <strain evidence="8 9">JCM 15900</strain>
    </source>
</reference>
<dbReference type="Proteomes" id="UP001500984">
    <property type="component" value="Unassembled WGS sequence"/>
</dbReference>
<dbReference type="EMBL" id="BAAAPZ010000008">
    <property type="protein sequence ID" value="GAA2100919.1"/>
    <property type="molecule type" value="Genomic_DNA"/>
</dbReference>
<dbReference type="RefSeq" id="WP_344337408.1">
    <property type="nucleotide sequence ID" value="NZ_BAAAPZ010000008.1"/>
</dbReference>
<dbReference type="InterPro" id="IPR023908">
    <property type="entry name" value="xxxLxxG_rpt"/>
</dbReference>
<dbReference type="PANTHER" id="PTHR43077:SF5">
    <property type="entry name" value="PHAGE INFECTION PROTEIN"/>
    <property type="match status" value="1"/>
</dbReference>
<evidence type="ECO:0000256" key="1">
    <source>
        <dbReference type="ARBA" id="ARBA00004141"/>
    </source>
</evidence>
<feature type="transmembrane region" description="Helical" evidence="6">
    <location>
        <begin position="625"/>
        <end position="644"/>
    </location>
</feature>
<keyword evidence="5" id="KW-0175">Coiled coil</keyword>
<protein>
    <submittedName>
        <fullName evidence="8">YhgE/Pip domain-containing protein</fullName>
    </submittedName>
</protein>
<organism evidence="8 9">
    <name type="scientific">Brevibacterium salitolerans</name>
    <dbReference type="NCBI Taxonomy" id="1403566"/>
    <lineage>
        <taxon>Bacteria</taxon>
        <taxon>Bacillati</taxon>
        <taxon>Actinomycetota</taxon>
        <taxon>Actinomycetes</taxon>
        <taxon>Micrococcales</taxon>
        <taxon>Brevibacteriaceae</taxon>
        <taxon>Brevibacterium</taxon>
    </lineage>
</organism>
<feature type="coiled-coil region" evidence="5">
    <location>
        <begin position="343"/>
        <end position="377"/>
    </location>
</feature>
<dbReference type="NCBIfam" id="TIGR03057">
    <property type="entry name" value="xxxLxxG_by_4"/>
    <property type="match status" value="7"/>
</dbReference>
<dbReference type="InterPro" id="IPR017500">
    <property type="entry name" value="Phage_infect_YhgE_N"/>
</dbReference>
<feature type="transmembrane region" description="Helical" evidence="6">
    <location>
        <begin position="20"/>
        <end position="38"/>
    </location>
</feature>
<dbReference type="InterPro" id="IPR013525">
    <property type="entry name" value="ABC2_TM"/>
</dbReference>
<name>A0ABN2WYV7_9MICO</name>
<dbReference type="Gene3D" id="1.10.287.950">
    <property type="entry name" value="Methyl-accepting chemotaxis protein"/>
    <property type="match status" value="2"/>
</dbReference>
<dbReference type="NCBIfam" id="TIGR03061">
    <property type="entry name" value="pip_yhgE_Nterm"/>
    <property type="match status" value="1"/>
</dbReference>
<evidence type="ECO:0000256" key="5">
    <source>
        <dbReference type="SAM" id="Coils"/>
    </source>
</evidence>
<evidence type="ECO:0000259" key="7">
    <source>
        <dbReference type="Pfam" id="PF12698"/>
    </source>
</evidence>
<dbReference type="PANTHER" id="PTHR43077">
    <property type="entry name" value="TRANSPORT PERMEASE YVFS-RELATED"/>
    <property type="match status" value="1"/>
</dbReference>
<keyword evidence="9" id="KW-1185">Reference proteome</keyword>
<feature type="transmembrane region" description="Helical" evidence="6">
    <location>
        <begin position="593"/>
        <end position="618"/>
    </location>
</feature>
<evidence type="ECO:0000256" key="3">
    <source>
        <dbReference type="ARBA" id="ARBA00022989"/>
    </source>
</evidence>
<keyword evidence="3 6" id="KW-1133">Transmembrane helix</keyword>
<dbReference type="InterPro" id="IPR051328">
    <property type="entry name" value="T7SS_ABC-Transporter"/>
</dbReference>
<dbReference type="Pfam" id="PF12698">
    <property type="entry name" value="ABC2_membrane_3"/>
    <property type="match status" value="1"/>
</dbReference>
<keyword evidence="4 6" id="KW-0472">Membrane</keyword>
<proteinExistence type="predicted"/>
<evidence type="ECO:0000313" key="8">
    <source>
        <dbReference type="EMBL" id="GAA2100919.1"/>
    </source>
</evidence>
<gene>
    <name evidence="8" type="ORF">GCM10009823_23560</name>
</gene>
<feature type="transmembrane region" description="Helical" evidence="6">
    <location>
        <begin position="523"/>
        <end position="543"/>
    </location>
</feature>
<comment type="subcellular location">
    <subcellularLocation>
        <location evidence="1">Membrane</location>
        <topology evidence="1">Multi-pass membrane protein</topology>
    </subcellularLocation>
</comment>
<accession>A0ABN2WYV7</accession>
<evidence type="ECO:0000313" key="9">
    <source>
        <dbReference type="Proteomes" id="UP001500984"/>
    </source>
</evidence>
<feature type="domain" description="ABC-2 type transporter transmembrane" evidence="7">
    <location>
        <begin position="514"/>
        <end position="697"/>
    </location>
</feature>
<comment type="caution">
    <text evidence="8">The sequence shown here is derived from an EMBL/GenBank/DDBJ whole genome shotgun (WGS) entry which is preliminary data.</text>
</comment>
<feature type="transmembrane region" description="Helical" evidence="6">
    <location>
        <begin position="564"/>
        <end position="587"/>
    </location>
</feature>
<evidence type="ECO:0000256" key="4">
    <source>
        <dbReference type="ARBA" id="ARBA00023136"/>
    </source>
</evidence>
<evidence type="ECO:0000256" key="2">
    <source>
        <dbReference type="ARBA" id="ARBA00022692"/>
    </source>
</evidence>
<keyword evidence="2 6" id="KW-0812">Transmembrane</keyword>
<feature type="transmembrane region" description="Helical" evidence="6">
    <location>
        <begin position="678"/>
        <end position="702"/>
    </location>
</feature>
<dbReference type="InterPro" id="IPR017501">
    <property type="entry name" value="Phage_infect_YhgE_C"/>
</dbReference>